<dbReference type="AlphaFoldDB" id="A0AAV5FGQ7"/>
<dbReference type="PANTHER" id="PTHR33207">
    <property type="entry name" value="F-BOX DOMAIN CONTAINING PROTEIN-RELATED"/>
    <property type="match status" value="1"/>
</dbReference>
<keyword evidence="2" id="KW-1185">Reference proteome</keyword>
<evidence type="ECO:0000313" key="2">
    <source>
        <dbReference type="Proteomes" id="UP001054889"/>
    </source>
</evidence>
<sequence length="257" mass="29217">MQARWRRVIAGTVFLRRFRSLHEPPITGSYYNRNLSLPPRFEPSSSSPVTDSRCFSLDFLDAQNTGCRLNIKDSWGSLLLLDRFDFRNQLSDVVICEPLTQSYNVIPPWTPPAGGYLSTELFLLESNDSADAVGGISMSNFRVLCMAHGESIVHAGVFTAAERAWQQTRVHETKMRFIGRAADSLYWYCEGWTVAALNHRTTEVEFSSFELPSADCDPHDPRSIFNIMVTNWPRRGGTHCCRRAQWNSKSLCEAARR</sequence>
<evidence type="ECO:0000313" key="1">
    <source>
        <dbReference type="EMBL" id="GJN34196.1"/>
    </source>
</evidence>
<proteinExistence type="predicted"/>
<reference evidence="1" key="1">
    <citation type="journal article" date="2018" name="DNA Res.">
        <title>Multiple hybrid de novo genome assembly of finger millet, an orphan allotetraploid crop.</title>
        <authorList>
            <person name="Hatakeyama M."/>
            <person name="Aluri S."/>
            <person name="Balachadran M.T."/>
            <person name="Sivarajan S.R."/>
            <person name="Patrignani A."/>
            <person name="Gruter S."/>
            <person name="Poveda L."/>
            <person name="Shimizu-Inatsugi R."/>
            <person name="Baeten J."/>
            <person name="Francoijs K.J."/>
            <person name="Nataraja K.N."/>
            <person name="Reddy Y.A.N."/>
            <person name="Phadnis S."/>
            <person name="Ravikumar R.L."/>
            <person name="Schlapbach R."/>
            <person name="Sreeman S.M."/>
            <person name="Shimizu K.K."/>
        </authorList>
    </citation>
    <scope>NUCLEOTIDE SEQUENCE</scope>
</reference>
<gene>
    <name evidence="1" type="primary">gb22840</name>
    <name evidence="1" type="ORF">PR202_gb22840</name>
</gene>
<comment type="caution">
    <text evidence="1">The sequence shown here is derived from an EMBL/GenBank/DDBJ whole genome shotgun (WGS) entry which is preliminary data.</text>
</comment>
<dbReference type="EMBL" id="BQKI01000085">
    <property type="protein sequence ID" value="GJN34196.1"/>
    <property type="molecule type" value="Genomic_DNA"/>
</dbReference>
<accession>A0AAV5FGQ7</accession>
<dbReference type="Proteomes" id="UP001054889">
    <property type="component" value="Unassembled WGS sequence"/>
</dbReference>
<name>A0AAV5FGQ7_ELECO</name>
<organism evidence="1 2">
    <name type="scientific">Eleusine coracana subsp. coracana</name>
    <dbReference type="NCBI Taxonomy" id="191504"/>
    <lineage>
        <taxon>Eukaryota</taxon>
        <taxon>Viridiplantae</taxon>
        <taxon>Streptophyta</taxon>
        <taxon>Embryophyta</taxon>
        <taxon>Tracheophyta</taxon>
        <taxon>Spermatophyta</taxon>
        <taxon>Magnoliopsida</taxon>
        <taxon>Liliopsida</taxon>
        <taxon>Poales</taxon>
        <taxon>Poaceae</taxon>
        <taxon>PACMAD clade</taxon>
        <taxon>Chloridoideae</taxon>
        <taxon>Cynodonteae</taxon>
        <taxon>Eleusininae</taxon>
        <taxon>Eleusine</taxon>
    </lineage>
</organism>
<protein>
    <submittedName>
        <fullName evidence="1">Uncharacterized protein</fullName>
    </submittedName>
</protein>
<reference evidence="1" key="2">
    <citation type="submission" date="2021-12" db="EMBL/GenBank/DDBJ databases">
        <title>Resequencing data analysis of finger millet.</title>
        <authorList>
            <person name="Hatakeyama M."/>
            <person name="Aluri S."/>
            <person name="Balachadran M.T."/>
            <person name="Sivarajan S.R."/>
            <person name="Poveda L."/>
            <person name="Shimizu-Inatsugi R."/>
            <person name="Schlapbach R."/>
            <person name="Sreeman S.M."/>
            <person name="Shimizu K.K."/>
        </authorList>
    </citation>
    <scope>NUCLEOTIDE SEQUENCE</scope>
</reference>